<reference evidence="1 2" key="1">
    <citation type="submission" date="2016-10" db="EMBL/GenBank/DDBJ databases">
        <authorList>
            <person name="de Groot N.N."/>
        </authorList>
    </citation>
    <scope>NUCLEOTIDE SEQUENCE [LARGE SCALE GENOMIC DNA]</scope>
    <source>
        <strain evidence="1 2">DSM 8537</strain>
    </source>
</reference>
<sequence>MLQELIGVRLTLLAGQGIPRPLPAELMERFVSAEVAISDREVSGFEVVFDAIRSPMLAGLFPIMAEPGLKAGSRIVLTAVMGLFPAVLMDGIVETAEFKPSQGQGPAKLHLRGKDLSFVMDREEHEQTHPAQGPGEIATMILMRYMQYGIAPLVIPPMSADRPSPTERVPMQRGTDFAYLKDLAAAHDRIFTIIPGPIPLTSTGYWGPPPRIGLPQRAITTDMGPDSNVSGLSFENAAGGAAEVQGQVQDPATGQTMPVRSTMALRPPLAAQPSIANRTTVRTNLFQTEGAPSAAQAMGQAQAQSDATTDTVKVTGDLDTARYGAILAPRGLVGLRGAGLDHDGLYYVQSVVHKISRGAWTQSFTLNREGTGTTVPMVLP</sequence>
<dbReference type="EMBL" id="FOPU01000017">
    <property type="protein sequence ID" value="SFH53559.1"/>
    <property type="molecule type" value="Genomic_DNA"/>
</dbReference>
<protein>
    <recommendedName>
        <fullName evidence="3">Phage protein D</fullName>
    </recommendedName>
</protein>
<proteinExistence type="predicted"/>
<dbReference type="STRING" id="34004.SAMN04488021_11716"/>
<evidence type="ECO:0000313" key="1">
    <source>
        <dbReference type="EMBL" id="SFH53559.1"/>
    </source>
</evidence>
<dbReference type="AlphaFoldDB" id="A0A1I3AV01"/>
<gene>
    <name evidence="1" type="ORF">SAMN04488021_11716</name>
</gene>
<dbReference type="OrthoDB" id="262740at2"/>
<keyword evidence="2" id="KW-1185">Reference proteome</keyword>
<accession>A0A1I3AV01</accession>
<organism evidence="1 2">
    <name type="scientific">Paracoccus aminovorans</name>
    <dbReference type="NCBI Taxonomy" id="34004"/>
    <lineage>
        <taxon>Bacteria</taxon>
        <taxon>Pseudomonadati</taxon>
        <taxon>Pseudomonadota</taxon>
        <taxon>Alphaproteobacteria</taxon>
        <taxon>Rhodobacterales</taxon>
        <taxon>Paracoccaceae</taxon>
        <taxon>Paracoccus</taxon>
    </lineage>
</organism>
<dbReference type="Proteomes" id="UP000183635">
    <property type="component" value="Unassembled WGS sequence"/>
</dbReference>
<name>A0A1I3AV01_9RHOB</name>
<evidence type="ECO:0000313" key="2">
    <source>
        <dbReference type="Proteomes" id="UP000183635"/>
    </source>
</evidence>
<dbReference type="RefSeq" id="WP_074968000.1">
    <property type="nucleotide sequence ID" value="NZ_CBCRYP010000049.1"/>
</dbReference>
<evidence type="ECO:0008006" key="3">
    <source>
        <dbReference type="Google" id="ProtNLM"/>
    </source>
</evidence>